<dbReference type="CDD" id="cd14369">
    <property type="entry name" value="CUE_VPS9_like"/>
    <property type="match status" value="1"/>
</dbReference>
<dbReference type="GeneID" id="73468980"/>
<evidence type="ECO:0000313" key="6">
    <source>
        <dbReference type="EMBL" id="KAG7664264.1"/>
    </source>
</evidence>
<dbReference type="InterPro" id="IPR003892">
    <property type="entry name" value="CUE"/>
</dbReference>
<proteinExistence type="predicted"/>
<dbReference type="SMART" id="SM00167">
    <property type="entry name" value="VPS9"/>
    <property type="match status" value="1"/>
</dbReference>
<feature type="compositionally biased region" description="Acidic residues" evidence="3">
    <location>
        <begin position="203"/>
        <end position="215"/>
    </location>
</feature>
<organism evidence="6 7">
    <name type="scientific">[Candida] subhashii</name>
    <dbReference type="NCBI Taxonomy" id="561895"/>
    <lineage>
        <taxon>Eukaryota</taxon>
        <taxon>Fungi</taxon>
        <taxon>Dikarya</taxon>
        <taxon>Ascomycota</taxon>
        <taxon>Saccharomycotina</taxon>
        <taxon>Pichiomycetes</taxon>
        <taxon>Debaryomycetaceae</taxon>
        <taxon>Spathaspora</taxon>
    </lineage>
</organism>
<protein>
    <submittedName>
        <fullName evidence="6">Vps901</fullName>
    </submittedName>
</protein>
<dbReference type="InterPro" id="IPR045046">
    <property type="entry name" value="Vps9-like"/>
</dbReference>
<feature type="region of interest" description="Disordered" evidence="3">
    <location>
        <begin position="731"/>
        <end position="774"/>
    </location>
</feature>
<feature type="compositionally biased region" description="Polar residues" evidence="3">
    <location>
        <begin position="58"/>
        <end position="72"/>
    </location>
</feature>
<dbReference type="GO" id="GO:0016192">
    <property type="term" value="P:vesicle-mediated transport"/>
    <property type="evidence" value="ECO:0007669"/>
    <property type="project" value="InterPro"/>
</dbReference>
<dbReference type="PANTHER" id="PTHR23101:SF25">
    <property type="entry name" value="GTPASE-ACTIVATING PROTEIN AND VPS9 DOMAIN-CONTAINING PROTEIN 1"/>
    <property type="match status" value="1"/>
</dbReference>
<dbReference type="Pfam" id="PF02845">
    <property type="entry name" value="CUE"/>
    <property type="match status" value="1"/>
</dbReference>
<dbReference type="GO" id="GO:0005829">
    <property type="term" value="C:cytosol"/>
    <property type="evidence" value="ECO:0007669"/>
    <property type="project" value="TreeGrafter"/>
</dbReference>
<feature type="compositionally biased region" description="Basic and acidic residues" evidence="3">
    <location>
        <begin position="268"/>
        <end position="279"/>
    </location>
</feature>
<feature type="compositionally biased region" description="Acidic residues" evidence="3">
    <location>
        <begin position="154"/>
        <end position="169"/>
    </location>
</feature>
<feature type="compositionally biased region" description="Polar residues" evidence="3">
    <location>
        <begin position="244"/>
        <end position="259"/>
    </location>
</feature>
<dbReference type="InterPro" id="IPR003123">
    <property type="entry name" value="VPS9"/>
</dbReference>
<dbReference type="GO" id="GO:0043130">
    <property type="term" value="F:ubiquitin binding"/>
    <property type="evidence" value="ECO:0007669"/>
    <property type="project" value="InterPro"/>
</dbReference>
<evidence type="ECO:0000313" key="7">
    <source>
        <dbReference type="Proteomes" id="UP000694255"/>
    </source>
</evidence>
<evidence type="ECO:0000256" key="2">
    <source>
        <dbReference type="SAM" id="Coils"/>
    </source>
</evidence>
<keyword evidence="7" id="KW-1185">Reference proteome</keyword>
<evidence type="ECO:0000259" key="5">
    <source>
        <dbReference type="PROSITE" id="PS51205"/>
    </source>
</evidence>
<feature type="domain" description="VPS9" evidence="5">
    <location>
        <begin position="498"/>
        <end position="645"/>
    </location>
</feature>
<accession>A0A8J5V1B1</accession>
<dbReference type="InterPro" id="IPR041545">
    <property type="entry name" value="DUF5601"/>
</dbReference>
<evidence type="ECO:0000256" key="3">
    <source>
        <dbReference type="SAM" id="MobiDB-lite"/>
    </source>
</evidence>
<dbReference type="Pfam" id="PF02204">
    <property type="entry name" value="VPS9"/>
    <property type="match status" value="1"/>
</dbReference>
<feature type="region of interest" description="Disordered" evidence="3">
    <location>
        <begin position="1"/>
        <end position="75"/>
    </location>
</feature>
<keyword evidence="2" id="KW-0175">Coiled coil</keyword>
<dbReference type="PANTHER" id="PTHR23101">
    <property type="entry name" value="RAB GDP/GTP EXCHANGE FACTOR"/>
    <property type="match status" value="1"/>
</dbReference>
<dbReference type="PROSITE" id="PS51205">
    <property type="entry name" value="VPS9"/>
    <property type="match status" value="1"/>
</dbReference>
<name>A0A8J5V1B1_9ASCO</name>
<dbReference type="Pfam" id="PF18151">
    <property type="entry name" value="DUF5601"/>
    <property type="match status" value="1"/>
</dbReference>
<dbReference type="GO" id="GO:0031267">
    <property type="term" value="F:small GTPase binding"/>
    <property type="evidence" value="ECO:0007669"/>
    <property type="project" value="TreeGrafter"/>
</dbReference>
<feature type="compositionally biased region" description="Basic and acidic residues" evidence="3">
    <location>
        <begin position="170"/>
        <end position="202"/>
    </location>
</feature>
<feature type="domain" description="CUE" evidence="4">
    <location>
        <begin position="781"/>
        <end position="824"/>
    </location>
</feature>
<evidence type="ECO:0000256" key="1">
    <source>
        <dbReference type="ARBA" id="ARBA00022786"/>
    </source>
</evidence>
<dbReference type="EMBL" id="JAGSYN010000100">
    <property type="protein sequence ID" value="KAG7664264.1"/>
    <property type="molecule type" value="Genomic_DNA"/>
</dbReference>
<evidence type="ECO:0000259" key="4">
    <source>
        <dbReference type="PROSITE" id="PS51140"/>
    </source>
</evidence>
<feature type="compositionally biased region" description="Polar residues" evidence="3">
    <location>
        <begin position="291"/>
        <end position="302"/>
    </location>
</feature>
<dbReference type="GO" id="GO:0030139">
    <property type="term" value="C:endocytic vesicle"/>
    <property type="evidence" value="ECO:0007669"/>
    <property type="project" value="TreeGrafter"/>
</dbReference>
<comment type="caution">
    <text evidence="6">The sequence shown here is derived from an EMBL/GenBank/DDBJ whole genome shotgun (WGS) entry which is preliminary data.</text>
</comment>
<gene>
    <name evidence="6" type="ORF">J8A68_002179</name>
</gene>
<feature type="compositionally biased region" description="Low complexity" evidence="3">
    <location>
        <begin position="10"/>
        <end position="53"/>
    </location>
</feature>
<feature type="coiled-coil region" evidence="2">
    <location>
        <begin position="655"/>
        <end position="682"/>
    </location>
</feature>
<dbReference type="OrthoDB" id="300289at2759"/>
<feature type="region of interest" description="Disordered" evidence="3">
    <location>
        <begin position="142"/>
        <end position="307"/>
    </location>
</feature>
<dbReference type="PROSITE" id="PS51140">
    <property type="entry name" value="CUE"/>
    <property type="match status" value="1"/>
</dbReference>
<keyword evidence="1" id="KW-0833">Ubl conjugation pathway</keyword>
<dbReference type="InterPro" id="IPR041804">
    <property type="entry name" value="Vps9_CUE"/>
</dbReference>
<dbReference type="GO" id="GO:0005085">
    <property type="term" value="F:guanyl-nucleotide exchange factor activity"/>
    <property type="evidence" value="ECO:0007669"/>
    <property type="project" value="InterPro"/>
</dbReference>
<reference evidence="6 7" key="1">
    <citation type="journal article" date="2021" name="DNA Res.">
        <title>Genome analysis of Candida subhashii reveals its hybrid nature and dual mitochondrial genome conformations.</title>
        <authorList>
            <person name="Mixao V."/>
            <person name="Hegedusova E."/>
            <person name="Saus E."/>
            <person name="Pryszcz L.P."/>
            <person name="Cillingova A."/>
            <person name="Nosek J."/>
            <person name="Gabaldon T."/>
        </authorList>
    </citation>
    <scope>NUCLEOTIDE SEQUENCE [LARGE SCALE GENOMIC DNA]</scope>
    <source>
        <strain evidence="6 7">CBS 10753</strain>
    </source>
</reference>
<sequence>MAFNGLPSFNTIISKSTPTTSTTNENTTSCTPPSTTSSATTTTPANAIVTTGTGNIGGSESPQFTSPTSASVPKSPFLKGIFMKGSIGESTTSASNGQSVTAASVAAPVVGVTLGDETGLSNSNQKKSTSRTDLIGLFDKFDLSANNNKSDGNDMGDDQAEAIDQEDELRDIKSPTQMKEESSHQHVCEKDKDKEKEHIEKEKEDDDTIDSEITEPDQQPQTKEKNSAAFMSIQPYFPPEEENASTATPSLNGSDIQLNQQREPEEEERPKKEIDHSENLIDISDDDENGVANNEKQPQVDVTHSPAPEIITSDTISTKASGSDEGILDITGDEDDESGVEEFQLKQDEQVQQDIPHSELESPTHLTKLDKAKSHVSPSEQYQQSHRPFDFHNFLSQLRKKSADPVVRYIRSFLGSYSRQGHTFSATQRIKIIIDFKRFMNEKFSIYEPFASMDNIDLENSREGLEKLIMNRLYVLCFPPEVLKSSITHMPESYRQDLIQDEEFGLQLEKFSWINGSHLDIDMDAFLVTKNIKEDQNFLDYATSELNKINNYRAPRDKIICILNCCKIIFSYLKITNKETNADAFVPLLILVIFKAKTPNLISNIHYIESFRGEEWLSHGETSYYLSSIQGAIGFIQNLNIGDLTISESEYDAHMEAWEAQRKQIELQQQEQQQRQQQINDNSLLLHPQAQPIFAKTNSMRQAPSGEFQSGLSPSSVLLSSAEIFTKSISNLWTSPSPQPQQQEEEESDAEALHQQAEEVPNPNEQYQPAAPAEDEIDQELLKSTYKTLKEIFPTLDKNILKDVIFINRGNVDTSIDACLQLVEDD</sequence>
<dbReference type="RefSeq" id="XP_049264496.1">
    <property type="nucleotide sequence ID" value="XM_049405902.1"/>
</dbReference>
<dbReference type="AlphaFoldDB" id="A0A8J5V1B1"/>
<dbReference type="Proteomes" id="UP000694255">
    <property type="component" value="Unassembled WGS sequence"/>
</dbReference>